<dbReference type="Gene3D" id="1.10.238.10">
    <property type="entry name" value="EF-hand"/>
    <property type="match status" value="1"/>
</dbReference>
<dbReference type="RefSeq" id="WP_238270124.1">
    <property type="nucleotide sequence ID" value="NZ_BPQG01000003.1"/>
</dbReference>
<evidence type="ECO:0000256" key="1">
    <source>
        <dbReference type="SAM" id="SignalP"/>
    </source>
</evidence>
<dbReference type="PROSITE" id="PS00018">
    <property type="entry name" value="EF_HAND_1"/>
    <property type="match status" value="2"/>
</dbReference>
<sequence>MAKSVVCLALATFVAVTAASAQTPTTAPLPTGDRASAGVDLATFLTRNRTRMMRADTDHDGRVSRAEWSAWWEAHPGKGPYDPAGRFRAIDADADGFLTAVEIDAVSTKRFVRLDADHDRRVVRAERPCRAK</sequence>
<accession>A0ABQ4QB23</accession>
<dbReference type="InterPro" id="IPR018247">
    <property type="entry name" value="EF_Hand_1_Ca_BS"/>
</dbReference>
<name>A0ABQ4QB23_9HYPH</name>
<dbReference type="Pfam" id="PF13202">
    <property type="entry name" value="EF-hand_5"/>
    <property type="match status" value="2"/>
</dbReference>
<feature type="chain" id="PRO_5045591356" description="EF-hand domain-containing protein" evidence="1">
    <location>
        <begin position="22"/>
        <end position="132"/>
    </location>
</feature>
<dbReference type="EMBL" id="BPQG01000003">
    <property type="protein sequence ID" value="GJD42279.1"/>
    <property type="molecule type" value="Genomic_DNA"/>
</dbReference>
<evidence type="ECO:0000259" key="2">
    <source>
        <dbReference type="Pfam" id="PF13202"/>
    </source>
</evidence>
<keyword evidence="4" id="KW-1185">Reference proteome</keyword>
<evidence type="ECO:0000313" key="4">
    <source>
        <dbReference type="Proteomes" id="UP001055117"/>
    </source>
</evidence>
<dbReference type="SUPFAM" id="SSF47473">
    <property type="entry name" value="EF-hand"/>
    <property type="match status" value="1"/>
</dbReference>
<dbReference type="InterPro" id="IPR002048">
    <property type="entry name" value="EF_hand_dom"/>
</dbReference>
<keyword evidence="1" id="KW-0732">Signal</keyword>
<gene>
    <name evidence="3" type="ORF">AFCDBAGC_0114</name>
</gene>
<evidence type="ECO:0000313" key="3">
    <source>
        <dbReference type="EMBL" id="GJD42279.1"/>
    </source>
</evidence>
<feature type="domain" description="EF-hand" evidence="2">
    <location>
        <begin position="87"/>
        <end position="100"/>
    </location>
</feature>
<feature type="signal peptide" evidence="1">
    <location>
        <begin position="1"/>
        <end position="21"/>
    </location>
</feature>
<proteinExistence type="predicted"/>
<dbReference type="Proteomes" id="UP001055117">
    <property type="component" value="Unassembled WGS sequence"/>
</dbReference>
<protein>
    <recommendedName>
        <fullName evidence="2">EF-hand domain-containing protein</fullName>
    </recommendedName>
</protein>
<dbReference type="InterPro" id="IPR011992">
    <property type="entry name" value="EF-hand-dom_pair"/>
</dbReference>
<comment type="caution">
    <text evidence="3">The sequence shown here is derived from an EMBL/GenBank/DDBJ whole genome shotgun (WGS) entry which is preliminary data.</text>
</comment>
<feature type="domain" description="EF-hand" evidence="2">
    <location>
        <begin position="54"/>
        <end position="69"/>
    </location>
</feature>
<organism evidence="3 4">
    <name type="scientific">Methylobacterium cerastii</name>
    <dbReference type="NCBI Taxonomy" id="932741"/>
    <lineage>
        <taxon>Bacteria</taxon>
        <taxon>Pseudomonadati</taxon>
        <taxon>Pseudomonadota</taxon>
        <taxon>Alphaproteobacteria</taxon>
        <taxon>Hyphomicrobiales</taxon>
        <taxon>Methylobacteriaceae</taxon>
        <taxon>Methylobacterium</taxon>
    </lineage>
</organism>
<reference evidence="3 4" key="1">
    <citation type="journal article" date="2021" name="Front. Microbiol.">
        <title>Comprehensive Comparative Genomics and Phenotyping of Methylobacterium Species.</title>
        <authorList>
            <person name="Alessa O."/>
            <person name="Ogura Y."/>
            <person name="Fujitani Y."/>
            <person name="Takami H."/>
            <person name="Hayashi T."/>
            <person name="Sahin N."/>
            <person name="Tani A."/>
        </authorList>
    </citation>
    <scope>NUCLEOTIDE SEQUENCE [LARGE SCALE GENOMIC DNA]</scope>
    <source>
        <strain evidence="3 4">DSM 23679</strain>
    </source>
</reference>